<comment type="similarity">
    <text evidence="1">Belongs to the PIGG/PIGN/PIGO family. PIGG subfamily.</text>
</comment>
<keyword evidence="4" id="KW-1185">Reference proteome</keyword>
<keyword evidence="1" id="KW-1133">Transmembrane helix</keyword>
<keyword evidence="1" id="KW-0812">Transmembrane</keyword>
<feature type="transmembrane region" description="Helical" evidence="1">
    <location>
        <begin position="52"/>
        <end position="71"/>
    </location>
</feature>
<comment type="caution">
    <text evidence="3">The sequence shown here is derived from an EMBL/GenBank/DDBJ whole genome shotgun (WGS) entry which is preliminary data.</text>
</comment>
<feature type="transmembrane region" description="Helical" evidence="1">
    <location>
        <begin position="365"/>
        <end position="392"/>
    </location>
</feature>
<dbReference type="GO" id="GO:0005789">
    <property type="term" value="C:endoplasmic reticulum membrane"/>
    <property type="evidence" value="ECO:0007669"/>
    <property type="project" value="UniProtKB-SubCell"/>
</dbReference>
<dbReference type="UniPathway" id="UPA00196"/>
<evidence type="ECO:0000313" key="3">
    <source>
        <dbReference type="EMBL" id="KHJ34814.1"/>
    </source>
</evidence>
<keyword evidence="1 3" id="KW-0808">Transferase</keyword>
<feature type="domain" description="GPI ethanolamine phosphate transferase 2 C-terminal" evidence="2">
    <location>
        <begin position="14"/>
        <end position="431"/>
    </location>
</feature>
<dbReference type="InterPro" id="IPR045687">
    <property type="entry name" value="PIGG/GPI7_C"/>
</dbReference>
<dbReference type="AlphaFoldDB" id="A0A0B1PDY6"/>
<keyword evidence="1" id="KW-0256">Endoplasmic reticulum</keyword>
<proteinExistence type="inferred from homology"/>
<dbReference type="Pfam" id="PF19316">
    <property type="entry name" value="PIGO_PIGG"/>
    <property type="match status" value="1"/>
</dbReference>
<keyword evidence="1" id="KW-0472">Membrane</keyword>
<feature type="transmembrane region" description="Helical" evidence="1">
    <location>
        <begin position="209"/>
        <end position="230"/>
    </location>
</feature>
<dbReference type="PANTHER" id="PTHR23072:SF0">
    <property type="entry name" value="GPI ETHANOLAMINE PHOSPHATE TRANSFERASE 2"/>
    <property type="match status" value="1"/>
</dbReference>
<gene>
    <name evidence="3" type="ORF">EV44_g4790</name>
</gene>
<feature type="transmembrane region" description="Helical" evidence="1">
    <location>
        <begin position="294"/>
        <end position="313"/>
    </location>
</feature>
<evidence type="ECO:0000256" key="1">
    <source>
        <dbReference type="RuleBase" id="RU367106"/>
    </source>
</evidence>
<protein>
    <recommendedName>
        <fullName evidence="1">GPI ethanolamine phosphate transferase 2</fullName>
    </recommendedName>
</protein>
<feature type="transmembrane region" description="Helical" evidence="1">
    <location>
        <begin position="404"/>
        <end position="429"/>
    </location>
</feature>
<dbReference type="GO" id="GO:0006506">
    <property type="term" value="P:GPI anchor biosynthetic process"/>
    <property type="evidence" value="ECO:0007669"/>
    <property type="project" value="UniProtKB-UniPathway"/>
</dbReference>
<dbReference type="Proteomes" id="UP000030854">
    <property type="component" value="Unassembled WGS sequence"/>
</dbReference>
<feature type="transmembrane region" description="Helical" evidence="1">
    <location>
        <begin position="325"/>
        <end position="345"/>
    </location>
</feature>
<dbReference type="GO" id="GO:0051267">
    <property type="term" value="F:CP2 mannose-ethanolamine phosphotransferase activity"/>
    <property type="evidence" value="ECO:0007669"/>
    <property type="project" value="TreeGrafter"/>
</dbReference>
<evidence type="ECO:0000259" key="2">
    <source>
        <dbReference type="Pfam" id="PF19316"/>
    </source>
</evidence>
<dbReference type="PANTHER" id="PTHR23072">
    <property type="entry name" value="PHOSPHATIDYLINOSITOL GLYCAN-RELATED"/>
    <property type="match status" value="1"/>
</dbReference>
<feature type="transmembrane region" description="Helical" evidence="1">
    <location>
        <begin position="20"/>
        <end position="40"/>
    </location>
</feature>
<feature type="transmembrane region" description="Helical" evidence="1">
    <location>
        <begin position="139"/>
        <end position="157"/>
    </location>
</feature>
<reference evidence="3 4" key="1">
    <citation type="journal article" date="2014" name="BMC Genomics">
        <title>Adaptive genomic structural variation in the grape powdery mildew pathogen, Erysiphe necator.</title>
        <authorList>
            <person name="Jones L."/>
            <person name="Riaz S."/>
            <person name="Morales-Cruz A."/>
            <person name="Amrine K.C."/>
            <person name="McGuire B."/>
            <person name="Gubler W.D."/>
            <person name="Walker M.A."/>
            <person name="Cantu D."/>
        </authorList>
    </citation>
    <scope>NUCLEOTIDE SEQUENCE [LARGE SCALE GENOMIC DNA]</scope>
    <source>
        <strain evidence="4">c</strain>
    </source>
</reference>
<comment type="function">
    <text evidence="1">Ethanolamine phosphate transferase involved in glycosylphosphatidylinositol-anchor biosynthesis. Transfers ethanolamine phosphate to the GPI second mannose.</text>
</comment>
<accession>A0A0B1PDY6</accession>
<feature type="transmembrane region" description="Helical" evidence="1">
    <location>
        <begin position="77"/>
        <end position="95"/>
    </location>
</feature>
<organism evidence="3 4">
    <name type="scientific">Uncinula necator</name>
    <name type="common">Grape powdery mildew</name>
    <dbReference type="NCBI Taxonomy" id="52586"/>
    <lineage>
        <taxon>Eukaryota</taxon>
        <taxon>Fungi</taxon>
        <taxon>Dikarya</taxon>
        <taxon>Ascomycota</taxon>
        <taxon>Pezizomycotina</taxon>
        <taxon>Leotiomycetes</taxon>
        <taxon>Erysiphales</taxon>
        <taxon>Erysiphaceae</taxon>
        <taxon>Erysiphe</taxon>
    </lineage>
</organism>
<dbReference type="HOGENOM" id="CLU_725652_0_0_1"/>
<dbReference type="InterPro" id="IPR039527">
    <property type="entry name" value="PIGG/GPI7"/>
</dbReference>
<name>A0A0B1PDY6_UNCNE</name>
<dbReference type="STRING" id="52586.A0A0B1PDY6"/>
<comment type="pathway">
    <text evidence="1">Glycolipid biosynthesis; glycosylphosphatidylinositol-anchor biosynthesis.</text>
</comment>
<dbReference type="EMBL" id="JNVN01000677">
    <property type="protein sequence ID" value="KHJ34814.1"/>
    <property type="molecule type" value="Genomic_DNA"/>
</dbReference>
<keyword evidence="1" id="KW-0337">GPI-anchor biosynthesis</keyword>
<comment type="subcellular location">
    <subcellularLocation>
        <location evidence="1">Endoplasmic reticulum membrane</location>
        <topology evidence="1">Multi-pass membrane protein</topology>
    </subcellularLocation>
</comment>
<sequence>MWLKKAQEIMSNVATNYGLSRLRFGVTISIFGLGLSIYASSQFITREIISCSIFYIIVFLHGITMFGSSYVEEEQSFWYWATSAWLGCLLIKYSREKKMSKYLMFLGLVLVRTAMRWNQTGNKFAGQPDIAKSFLLKHYRMLWLLVMISYLWNLFSLQSQRHNYLQSTVFDIITILISSAALSLKIALIDEDSPEIISDSLRSIANLSLGLSTVFRVRLIFFIMSVLLYFTIRLRLKHKITSYQTAYIIHKILICILYTQSRVENIPLLLTFELLFMLLDKLNLSVIEVTITNILLQHTSFFALGGSNAISSIDLSNAYNGVDNFNVIVVGVLTFISNWAGPILWTSASNLMLLRIPRIRKRNIFLSHVALLTVFLTCSLSFTMVACILLRTHLFVWTVFSPKFLYSLAWSLGQHLCVNLVFGGLLYWVGTYN</sequence>
<evidence type="ECO:0000313" key="4">
    <source>
        <dbReference type="Proteomes" id="UP000030854"/>
    </source>
</evidence>